<sequence length="240" mass="23789">MTKGSLLYLVSFGAHGVLALGVATLKGTRPSENVSVAVIETTKKPATPPAPPPPPPPALKEEPRRAETKAKVAPSKPAPAAAEPPPAAAAAPAPLGQGDATPDFGLSMAGGTGGGLAVPTGGGRPSPASSASSPVTKKVLAPAAPVAEACAEPAVKAKALTLSQPAFTREAREANVSGKVRVEVTVDANGHVTSARVLEGLGYGLDEAALAAARAATFEPSTRCGKPVASTFVIGMRFSL</sequence>
<evidence type="ECO:0000256" key="3">
    <source>
        <dbReference type="ARBA" id="ARBA00022448"/>
    </source>
</evidence>
<feature type="compositionally biased region" description="Basic and acidic residues" evidence="10">
    <location>
        <begin position="59"/>
        <end position="70"/>
    </location>
</feature>
<evidence type="ECO:0000256" key="5">
    <source>
        <dbReference type="ARBA" id="ARBA00022519"/>
    </source>
</evidence>
<keyword evidence="6" id="KW-0812">Transmembrane</keyword>
<dbReference type="OrthoDB" id="9810145at2"/>
<keyword evidence="3" id="KW-0813">Transport</keyword>
<dbReference type="InterPro" id="IPR037682">
    <property type="entry name" value="TonB_C"/>
</dbReference>
<dbReference type="AlphaFoldDB" id="A0A0K1Q7U7"/>
<keyword evidence="5" id="KW-0997">Cell inner membrane</keyword>
<feature type="region of interest" description="Disordered" evidence="10">
    <location>
        <begin position="42"/>
        <end position="134"/>
    </location>
</feature>
<feature type="domain" description="TonB C-terminal" evidence="11">
    <location>
        <begin position="152"/>
        <end position="240"/>
    </location>
</feature>
<evidence type="ECO:0000259" key="11">
    <source>
        <dbReference type="PROSITE" id="PS52015"/>
    </source>
</evidence>
<evidence type="ECO:0000313" key="13">
    <source>
        <dbReference type="Proteomes" id="UP000064967"/>
    </source>
</evidence>
<dbReference type="GO" id="GO:0031992">
    <property type="term" value="F:energy transducer activity"/>
    <property type="evidence" value="ECO:0007669"/>
    <property type="project" value="InterPro"/>
</dbReference>
<dbReference type="InterPro" id="IPR051045">
    <property type="entry name" value="TonB-dependent_transducer"/>
</dbReference>
<accession>A0A0K1Q7U7</accession>
<dbReference type="Pfam" id="PF03544">
    <property type="entry name" value="TonB_C"/>
    <property type="match status" value="1"/>
</dbReference>
<dbReference type="PROSITE" id="PS52015">
    <property type="entry name" value="TONB_CTD"/>
    <property type="match status" value="1"/>
</dbReference>
<dbReference type="SUPFAM" id="SSF74653">
    <property type="entry name" value="TolA/TonB C-terminal domain"/>
    <property type="match status" value="1"/>
</dbReference>
<evidence type="ECO:0000256" key="9">
    <source>
        <dbReference type="ARBA" id="ARBA00023136"/>
    </source>
</evidence>
<gene>
    <name evidence="12" type="ORF">AKJ09_08148</name>
</gene>
<protein>
    <submittedName>
        <fullName evidence="12">Ferric siderophore transport system, periplasmic binding protein TonB</fullName>
    </submittedName>
</protein>
<comment type="similarity">
    <text evidence="2">Belongs to the TonB family.</text>
</comment>
<dbReference type="InterPro" id="IPR003538">
    <property type="entry name" value="TonB"/>
</dbReference>
<keyword evidence="7" id="KW-0653">Protein transport</keyword>
<dbReference type="EMBL" id="CP012333">
    <property type="protein sequence ID" value="AKV01485.1"/>
    <property type="molecule type" value="Genomic_DNA"/>
</dbReference>
<keyword evidence="9" id="KW-0472">Membrane</keyword>
<dbReference type="GO" id="GO:0015891">
    <property type="term" value="P:siderophore transport"/>
    <property type="evidence" value="ECO:0007669"/>
    <property type="project" value="InterPro"/>
</dbReference>
<evidence type="ECO:0000256" key="1">
    <source>
        <dbReference type="ARBA" id="ARBA00004383"/>
    </source>
</evidence>
<feature type="compositionally biased region" description="Low complexity" evidence="10">
    <location>
        <begin position="71"/>
        <end position="81"/>
    </location>
</feature>
<dbReference type="NCBIfam" id="TIGR01352">
    <property type="entry name" value="tonB_Cterm"/>
    <property type="match status" value="1"/>
</dbReference>
<dbReference type="PANTHER" id="PTHR33446">
    <property type="entry name" value="PROTEIN TONB-RELATED"/>
    <property type="match status" value="1"/>
</dbReference>
<dbReference type="STRING" id="1391654.AKJ09_08148"/>
<feature type="compositionally biased region" description="Low complexity" evidence="10">
    <location>
        <begin position="125"/>
        <end position="134"/>
    </location>
</feature>
<dbReference type="GO" id="GO:0005886">
    <property type="term" value="C:plasma membrane"/>
    <property type="evidence" value="ECO:0007669"/>
    <property type="project" value="UniProtKB-SubCell"/>
</dbReference>
<evidence type="ECO:0000256" key="7">
    <source>
        <dbReference type="ARBA" id="ARBA00022927"/>
    </source>
</evidence>
<dbReference type="InterPro" id="IPR006260">
    <property type="entry name" value="TonB/TolA_C"/>
</dbReference>
<proteinExistence type="inferred from homology"/>
<dbReference type="GO" id="GO:0030288">
    <property type="term" value="C:outer membrane-bounded periplasmic space"/>
    <property type="evidence" value="ECO:0007669"/>
    <property type="project" value="InterPro"/>
</dbReference>
<dbReference type="RefSeq" id="WP_146652579.1">
    <property type="nucleotide sequence ID" value="NZ_CP012333.1"/>
</dbReference>
<organism evidence="12 13">
    <name type="scientific">Labilithrix luteola</name>
    <dbReference type="NCBI Taxonomy" id="1391654"/>
    <lineage>
        <taxon>Bacteria</taxon>
        <taxon>Pseudomonadati</taxon>
        <taxon>Myxococcota</taxon>
        <taxon>Polyangia</taxon>
        <taxon>Polyangiales</taxon>
        <taxon>Labilitrichaceae</taxon>
        <taxon>Labilithrix</taxon>
    </lineage>
</organism>
<dbReference type="Gene3D" id="3.30.1150.10">
    <property type="match status" value="1"/>
</dbReference>
<dbReference type="GO" id="GO:0055085">
    <property type="term" value="P:transmembrane transport"/>
    <property type="evidence" value="ECO:0007669"/>
    <property type="project" value="InterPro"/>
</dbReference>
<evidence type="ECO:0000256" key="4">
    <source>
        <dbReference type="ARBA" id="ARBA00022475"/>
    </source>
</evidence>
<reference evidence="12 13" key="1">
    <citation type="submission" date="2015-08" db="EMBL/GenBank/DDBJ databases">
        <authorList>
            <person name="Babu N.S."/>
            <person name="Beckwith C.J."/>
            <person name="Beseler K.G."/>
            <person name="Brison A."/>
            <person name="Carone J.V."/>
            <person name="Caskin T.P."/>
            <person name="Diamond M."/>
            <person name="Durham M.E."/>
            <person name="Foxe J.M."/>
            <person name="Go M."/>
            <person name="Henderson B.A."/>
            <person name="Jones I.B."/>
            <person name="McGettigan J.A."/>
            <person name="Micheletti S.J."/>
            <person name="Nasrallah M.E."/>
            <person name="Ortiz D."/>
            <person name="Piller C.R."/>
            <person name="Privatt S.R."/>
            <person name="Schneider S.L."/>
            <person name="Sharp S."/>
            <person name="Smith T.C."/>
            <person name="Stanton J.D."/>
            <person name="Ullery H.E."/>
            <person name="Wilson R.J."/>
            <person name="Serrano M.G."/>
            <person name="Buck G."/>
            <person name="Lee V."/>
            <person name="Wang Y."/>
            <person name="Carvalho R."/>
            <person name="Voegtly L."/>
            <person name="Shi R."/>
            <person name="Duckworth R."/>
            <person name="Johnson A."/>
            <person name="Loviza R."/>
            <person name="Walstead R."/>
            <person name="Shah Z."/>
            <person name="Kiflezghi M."/>
            <person name="Wade K."/>
            <person name="Ball S.L."/>
            <person name="Bradley K.W."/>
            <person name="Asai D.J."/>
            <person name="Bowman C.A."/>
            <person name="Russell D.A."/>
            <person name="Pope W.H."/>
            <person name="Jacobs-Sera D."/>
            <person name="Hendrix R.W."/>
            <person name="Hatfull G.F."/>
        </authorList>
    </citation>
    <scope>NUCLEOTIDE SEQUENCE [LARGE SCALE GENOMIC DNA]</scope>
    <source>
        <strain evidence="12 13">DSM 27648</strain>
    </source>
</reference>
<comment type="subcellular location">
    <subcellularLocation>
        <location evidence="1">Cell inner membrane</location>
        <topology evidence="1">Single-pass membrane protein</topology>
        <orientation evidence="1">Periplasmic side</orientation>
    </subcellularLocation>
</comment>
<evidence type="ECO:0000256" key="8">
    <source>
        <dbReference type="ARBA" id="ARBA00022989"/>
    </source>
</evidence>
<feature type="compositionally biased region" description="Pro residues" evidence="10">
    <location>
        <begin position="46"/>
        <end position="58"/>
    </location>
</feature>
<evidence type="ECO:0000256" key="10">
    <source>
        <dbReference type="SAM" id="MobiDB-lite"/>
    </source>
</evidence>
<evidence type="ECO:0000313" key="12">
    <source>
        <dbReference type="EMBL" id="AKV01485.1"/>
    </source>
</evidence>
<evidence type="ECO:0000256" key="6">
    <source>
        <dbReference type="ARBA" id="ARBA00022692"/>
    </source>
</evidence>
<dbReference type="PRINTS" id="PR01374">
    <property type="entry name" value="TONBPROTEIN"/>
</dbReference>
<keyword evidence="4" id="KW-1003">Cell membrane</keyword>
<dbReference type="Proteomes" id="UP000064967">
    <property type="component" value="Chromosome"/>
</dbReference>
<evidence type="ECO:0000256" key="2">
    <source>
        <dbReference type="ARBA" id="ARBA00006555"/>
    </source>
</evidence>
<keyword evidence="13" id="KW-1185">Reference proteome</keyword>
<dbReference type="GO" id="GO:0015031">
    <property type="term" value="P:protein transport"/>
    <property type="evidence" value="ECO:0007669"/>
    <property type="project" value="UniProtKB-KW"/>
</dbReference>
<feature type="compositionally biased region" description="Gly residues" evidence="10">
    <location>
        <begin position="108"/>
        <end position="124"/>
    </location>
</feature>
<keyword evidence="8" id="KW-1133">Transmembrane helix</keyword>
<name>A0A0K1Q7U7_9BACT</name>
<dbReference type="KEGG" id="llu:AKJ09_08148"/>